<dbReference type="STRING" id="535712.A4Z71_00550"/>
<keyword evidence="3" id="KW-1185">Reference proteome</keyword>
<dbReference type="KEGG" id="rpla:A4Z71_00550"/>
<keyword evidence="1" id="KW-1133">Transmembrane helix</keyword>
<protein>
    <submittedName>
        <fullName evidence="2">Uncharacterized protein</fullName>
    </submittedName>
</protein>
<accession>A0A1D9DXL3</accession>
<evidence type="ECO:0000313" key="3">
    <source>
        <dbReference type="Proteomes" id="UP000243784"/>
    </source>
</evidence>
<keyword evidence="1" id="KW-0812">Transmembrane</keyword>
<feature type="transmembrane region" description="Helical" evidence="1">
    <location>
        <begin position="48"/>
        <end position="71"/>
    </location>
</feature>
<dbReference type="Proteomes" id="UP000243784">
    <property type="component" value="Chromosome"/>
</dbReference>
<dbReference type="OrthoDB" id="5125407at2"/>
<reference evidence="2 3" key="1">
    <citation type="journal article" date="2016" name="Biochim. Biophys. Acta">
        <title>Photochemical characterization of actinorhodopsin and its functional existence in the natural host.</title>
        <authorList>
            <person name="Nakamura S."/>
            <person name="Kikukawa T."/>
            <person name="Tamogami J."/>
            <person name="Kamiya M."/>
            <person name="Aizawa T."/>
            <person name="Hahn M.W."/>
            <person name="Ihara K."/>
            <person name="Kamo N."/>
            <person name="Demura M."/>
        </authorList>
    </citation>
    <scope>NUCLEOTIDE SEQUENCE [LARGE SCALE GENOMIC DNA]</scope>
    <source>
        <strain evidence="2 3">MWH-Dar1</strain>
    </source>
</reference>
<dbReference type="AlphaFoldDB" id="A0A1D9DXL3"/>
<organism evidence="2 3">
    <name type="scientific">Candidatus Rhodoluna planktonica</name>
    <dbReference type="NCBI Taxonomy" id="535712"/>
    <lineage>
        <taxon>Bacteria</taxon>
        <taxon>Bacillati</taxon>
        <taxon>Actinomycetota</taxon>
        <taxon>Actinomycetes</taxon>
        <taxon>Micrococcales</taxon>
        <taxon>Microbacteriaceae</taxon>
        <taxon>Luna cluster</taxon>
        <taxon>Luna-1 subcluster</taxon>
        <taxon>Rhodoluna</taxon>
    </lineage>
</organism>
<evidence type="ECO:0000256" key="1">
    <source>
        <dbReference type="SAM" id="Phobius"/>
    </source>
</evidence>
<keyword evidence="1" id="KW-0472">Membrane</keyword>
<evidence type="ECO:0000313" key="2">
    <source>
        <dbReference type="EMBL" id="AOY55547.1"/>
    </source>
</evidence>
<feature type="transmembrane region" description="Helical" evidence="1">
    <location>
        <begin position="16"/>
        <end position="36"/>
    </location>
</feature>
<sequence>MAKNTQEVRIRRSAKFLPFMITGAVLGVIAAVVVGLSIPEEQRTAQPIITYLIAYFAGIGFVIGIVVALILERIFVSRAKRAEATKL</sequence>
<proteinExistence type="predicted"/>
<name>A0A1D9DXL3_9MICO</name>
<dbReference type="RefSeq" id="WP_070954064.1">
    <property type="nucleotide sequence ID" value="NZ_CP015208.1"/>
</dbReference>
<gene>
    <name evidence="2" type="ORF">A4Z71_00550</name>
</gene>
<dbReference type="EMBL" id="CP015208">
    <property type="protein sequence ID" value="AOY55547.1"/>
    <property type="molecule type" value="Genomic_DNA"/>
</dbReference>